<keyword evidence="2" id="KW-1185">Reference proteome</keyword>
<comment type="caution">
    <text evidence="1">The sequence shown here is derived from an EMBL/GenBank/DDBJ whole genome shotgun (WGS) entry which is preliminary data.</text>
</comment>
<evidence type="ECO:0000313" key="1">
    <source>
        <dbReference type="EMBL" id="CAI2178943.1"/>
    </source>
</evidence>
<proteinExistence type="predicted"/>
<dbReference type="AlphaFoldDB" id="A0A9W4WU21"/>
<sequence length="42" mass="5176">MAILALYSYTLYQKYQAEKKIEAFYQQKTKEIRQEQKITEEQ</sequence>
<accession>A0A9W4WU21</accession>
<evidence type="ECO:0000313" key="2">
    <source>
        <dbReference type="Proteomes" id="UP001153678"/>
    </source>
</evidence>
<dbReference type="Proteomes" id="UP001153678">
    <property type="component" value="Unassembled WGS sequence"/>
</dbReference>
<gene>
    <name evidence="1" type="ORF">FWILDA_LOCUS8840</name>
</gene>
<name>A0A9W4WU21_9GLOM</name>
<protein>
    <submittedName>
        <fullName evidence="1">8696_t:CDS:1</fullName>
    </submittedName>
</protein>
<reference evidence="1" key="1">
    <citation type="submission" date="2022-08" db="EMBL/GenBank/DDBJ databases">
        <authorList>
            <person name="Kallberg Y."/>
            <person name="Tangrot J."/>
            <person name="Rosling A."/>
        </authorList>
    </citation>
    <scope>NUCLEOTIDE SEQUENCE</scope>
    <source>
        <strain evidence="1">Wild A</strain>
    </source>
</reference>
<dbReference type="EMBL" id="CAMKVN010001951">
    <property type="protein sequence ID" value="CAI2178943.1"/>
    <property type="molecule type" value="Genomic_DNA"/>
</dbReference>
<organism evidence="1 2">
    <name type="scientific">Funneliformis geosporum</name>
    <dbReference type="NCBI Taxonomy" id="1117311"/>
    <lineage>
        <taxon>Eukaryota</taxon>
        <taxon>Fungi</taxon>
        <taxon>Fungi incertae sedis</taxon>
        <taxon>Mucoromycota</taxon>
        <taxon>Glomeromycotina</taxon>
        <taxon>Glomeromycetes</taxon>
        <taxon>Glomerales</taxon>
        <taxon>Glomeraceae</taxon>
        <taxon>Funneliformis</taxon>
    </lineage>
</organism>